<keyword evidence="1" id="KW-0472">Membrane</keyword>
<protein>
    <recommendedName>
        <fullName evidence="2">DUF112 domain-containing protein</fullName>
    </recommendedName>
</protein>
<feature type="transmembrane region" description="Helical" evidence="1">
    <location>
        <begin position="523"/>
        <end position="543"/>
    </location>
</feature>
<feature type="transmembrane region" description="Helical" evidence="1">
    <location>
        <begin position="415"/>
        <end position="438"/>
    </location>
</feature>
<feature type="domain" description="DUF112" evidence="2">
    <location>
        <begin position="17"/>
        <end position="435"/>
    </location>
</feature>
<evidence type="ECO:0000256" key="1">
    <source>
        <dbReference type="SAM" id="Phobius"/>
    </source>
</evidence>
<feature type="transmembrane region" description="Helical" evidence="1">
    <location>
        <begin position="165"/>
        <end position="186"/>
    </location>
</feature>
<feature type="transmembrane region" description="Helical" evidence="1">
    <location>
        <begin position="104"/>
        <end position="127"/>
    </location>
</feature>
<feature type="transmembrane region" description="Helical" evidence="1">
    <location>
        <begin position="316"/>
        <end position="340"/>
    </location>
</feature>
<feature type="transmembrane region" description="Helical" evidence="1">
    <location>
        <begin position="497"/>
        <end position="517"/>
    </location>
</feature>
<feature type="transmembrane region" description="Helical" evidence="1">
    <location>
        <begin position="555"/>
        <end position="575"/>
    </location>
</feature>
<dbReference type="RefSeq" id="WP_027032184.1">
    <property type="nucleotide sequence ID" value="NZ_CP033367.1"/>
</dbReference>
<dbReference type="Proteomes" id="UP000503017">
    <property type="component" value="Chromosome"/>
</dbReference>
<evidence type="ECO:0000313" key="3">
    <source>
        <dbReference type="EMBL" id="QKD00810.1"/>
    </source>
</evidence>
<name>A0A6M7WAS5_RHILI</name>
<gene>
    <name evidence="3" type="ORF">EB235_04340</name>
</gene>
<feature type="transmembrane region" description="Helical" evidence="1">
    <location>
        <begin position="387"/>
        <end position="408"/>
    </location>
</feature>
<dbReference type="AlphaFoldDB" id="A0A6M7WAS5"/>
<keyword evidence="1" id="KW-1133">Transmembrane helix</keyword>
<feature type="transmembrane region" description="Helical" evidence="1">
    <location>
        <begin position="198"/>
        <end position="218"/>
    </location>
</feature>
<feature type="transmembrane region" description="Helical" evidence="1">
    <location>
        <begin position="40"/>
        <end position="62"/>
    </location>
</feature>
<feature type="transmembrane region" description="Helical" evidence="1">
    <location>
        <begin position="352"/>
        <end position="375"/>
    </location>
</feature>
<organism evidence="3 4">
    <name type="scientific">Mesorhizobium loti R88b</name>
    <dbReference type="NCBI Taxonomy" id="935548"/>
    <lineage>
        <taxon>Bacteria</taxon>
        <taxon>Pseudomonadati</taxon>
        <taxon>Pseudomonadota</taxon>
        <taxon>Alphaproteobacteria</taxon>
        <taxon>Hyphomicrobiales</taxon>
        <taxon>Phyllobacteriaceae</taxon>
        <taxon>Mesorhizobium</taxon>
    </lineage>
</organism>
<accession>A0A6M7WAS5</accession>
<sequence length="630" mass="64471">MILSALQSLFSLHLLPAVLLGVSLGFVAGIVPGIGGRIGLLLALPLALLFDPVGGAVFLIALHAVVHTSGSITPIAYGLPTSASEAATALDGFQLQRQGKGAEALGASLSASSVGGVLGALVFMAAAPVVRPIVGSLGAPEFLVLSLLGLALVSSLSDRQPSAGLAVAALGVLASTVGIDALTAQARFTFGRLELWDGLDTIAVVGGLFVIPEMLALAGGKDDKRLPATIAELPRMLSGMAEAFRHKMIMLRSTVIGIIVGIMPGAGSSIAVWIAYADASARNKGDVPFGEGAIAGVVAPEAANNAKEGGALIPTIFLGIPGSSSMAILLGGFAMLGLDVGPTMLTTQLPTAMTFAWTVILANLLTIPLFLLVVPHLVRFTGLRPKAIAAFALVAVVTAALGTATDVFDPLQFAAGGVLGVALYLAGLPRAPFLLGFVMGPMVENSLSKTMQVFGPEAILRPGVLILGAALLVVLWRLRRPQEGVATATKRSREVAFIVLGAMALLGLCAIADAGHFTASSKIAPIASALILIGASLFTVLRIRREPPAPAPSMSLPMGLAFALLVAAAPLLGLMPASMGFLLLARKTFAERWTWMPAVLIAVGLFQVLMVEGLIGTPLRFGVFGTGLFR</sequence>
<dbReference type="PANTHER" id="PTHR35342:SF5">
    <property type="entry name" value="TRICARBOXYLIC TRANSPORT PROTEIN"/>
    <property type="match status" value="1"/>
</dbReference>
<keyword evidence="1" id="KW-0812">Transmembrane</keyword>
<dbReference type="PANTHER" id="PTHR35342">
    <property type="entry name" value="TRICARBOXYLIC TRANSPORT PROTEIN"/>
    <property type="match status" value="1"/>
</dbReference>
<feature type="transmembrane region" description="Helical" evidence="1">
    <location>
        <begin position="255"/>
        <end position="276"/>
    </location>
</feature>
<dbReference type="Pfam" id="PF01970">
    <property type="entry name" value="TctA"/>
    <property type="match status" value="1"/>
</dbReference>
<dbReference type="InterPro" id="IPR002823">
    <property type="entry name" value="DUF112_TM"/>
</dbReference>
<feature type="transmembrane region" description="Helical" evidence="1">
    <location>
        <begin position="12"/>
        <end position="34"/>
    </location>
</feature>
<proteinExistence type="predicted"/>
<feature type="transmembrane region" description="Helical" evidence="1">
    <location>
        <begin position="595"/>
        <end position="615"/>
    </location>
</feature>
<reference evidence="3 4" key="1">
    <citation type="submission" date="2018-10" db="EMBL/GenBank/DDBJ databases">
        <authorList>
            <person name="Perry B.J."/>
            <person name="Sullivan J.T."/>
            <person name="Murphy R.J.T."/>
            <person name="Ramsay J.P."/>
            <person name="Ronson C.W."/>
        </authorList>
    </citation>
    <scope>NUCLEOTIDE SEQUENCE [LARGE SCALE GENOMIC DNA]</scope>
    <source>
        <strain evidence="3 4">R88b</strain>
    </source>
</reference>
<feature type="transmembrane region" description="Helical" evidence="1">
    <location>
        <begin position="133"/>
        <end position="153"/>
    </location>
</feature>
<evidence type="ECO:0000313" key="4">
    <source>
        <dbReference type="Proteomes" id="UP000503017"/>
    </source>
</evidence>
<evidence type="ECO:0000259" key="2">
    <source>
        <dbReference type="Pfam" id="PF01970"/>
    </source>
</evidence>
<feature type="transmembrane region" description="Helical" evidence="1">
    <location>
        <begin position="458"/>
        <end position="476"/>
    </location>
</feature>
<dbReference type="EMBL" id="CP033367">
    <property type="protein sequence ID" value="QKD00810.1"/>
    <property type="molecule type" value="Genomic_DNA"/>
</dbReference>